<name>A0A1M6K4X6_9BRAD</name>
<accession>A0A1M6K4X6</accession>
<proteinExistence type="predicted"/>
<organism evidence="1 2">
    <name type="scientific">Bradyrhizobium lablabi</name>
    <dbReference type="NCBI Taxonomy" id="722472"/>
    <lineage>
        <taxon>Bacteria</taxon>
        <taxon>Pseudomonadati</taxon>
        <taxon>Pseudomonadota</taxon>
        <taxon>Alphaproteobacteria</taxon>
        <taxon>Hyphomicrobiales</taxon>
        <taxon>Nitrobacteraceae</taxon>
        <taxon>Bradyrhizobium</taxon>
    </lineage>
</organism>
<reference evidence="1 2" key="1">
    <citation type="submission" date="2016-11" db="EMBL/GenBank/DDBJ databases">
        <authorList>
            <person name="Jaros S."/>
            <person name="Januszkiewicz K."/>
            <person name="Wedrychowicz H."/>
        </authorList>
    </citation>
    <scope>NUCLEOTIDE SEQUENCE [LARGE SCALE GENOMIC DNA]</scope>
    <source>
        <strain evidence="1 2">GAS499</strain>
    </source>
</reference>
<dbReference type="AlphaFoldDB" id="A0A1M6K4X6"/>
<gene>
    <name evidence="1" type="ORF">SAMN05444159_0873</name>
</gene>
<dbReference type="Proteomes" id="UP000189935">
    <property type="component" value="Chromosome I"/>
</dbReference>
<sequence>MSELRDLVISAHGGIERWNKVNAIEGDMSITGALWARKGWPDVLKDIQVTADAKNQWISYQPFISGSLRSSCLPDHSVIETHDGEPIKDRKNPRNSFDGHTLETPWDDLNLAYFSGYAMWNYLTTPFIFALPGFKTEEIEPWPEDGVRRRRLKVVFPDHIATHCAEQIFHINDQGLICRMDYSAIVAGGAPTAHYLYDHRDFSGIKIATKRRALRRKPDGSAVLDPVFVAIDIADIRFS</sequence>
<evidence type="ECO:0000313" key="1">
    <source>
        <dbReference type="EMBL" id="SHJ54016.1"/>
    </source>
</evidence>
<dbReference type="RefSeq" id="WP_079537068.1">
    <property type="nucleotide sequence ID" value="NZ_LT670844.1"/>
</dbReference>
<evidence type="ECO:0000313" key="2">
    <source>
        <dbReference type="Proteomes" id="UP000189935"/>
    </source>
</evidence>
<protein>
    <submittedName>
        <fullName evidence="1">Uncharacterized protein</fullName>
    </submittedName>
</protein>
<dbReference type="EMBL" id="LT670844">
    <property type="protein sequence ID" value="SHJ54016.1"/>
    <property type="molecule type" value="Genomic_DNA"/>
</dbReference>
<dbReference type="OrthoDB" id="8746011at2"/>